<reference evidence="2" key="2">
    <citation type="submission" date="2023-01" db="EMBL/GenBank/DDBJ databases">
        <title>Gilvimarinus xylanilyticus HB14 isolated from Caulerpa lentillifera aquaculture base in Hainan, China.</title>
        <authorList>
            <person name="Zhang Y.-J."/>
        </authorList>
    </citation>
    <scope>NUCLEOTIDE SEQUENCE</scope>
    <source>
        <strain evidence="2">HB14</strain>
    </source>
</reference>
<reference evidence="2" key="1">
    <citation type="submission" date="2022-05" db="EMBL/GenBank/DDBJ databases">
        <authorList>
            <person name="Sun H.-N."/>
        </authorList>
    </citation>
    <scope>NUCLEOTIDE SEQUENCE</scope>
    <source>
        <strain evidence="2">HB14</strain>
    </source>
</reference>
<proteinExistence type="predicted"/>
<dbReference type="Gene3D" id="1.10.260.40">
    <property type="entry name" value="lambda repressor-like DNA-binding domains"/>
    <property type="match status" value="1"/>
</dbReference>
<comment type="caution">
    <text evidence="2">The sequence shown here is derived from an EMBL/GenBank/DDBJ whole genome shotgun (WGS) entry which is preliminary data.</text>
</comment>
<name>A0A9X2I5A5_9GAMM</name>
<evidence type="ECO:0000313" key="3">
    <source>
        <dbReference type="Proteomes" id="UP001139319"/>
    </source>
</evidence>
<dbReference type="CDD" id="cd00093">
    <property type="entry name" value="HTH_XRE"/>
    <property type="match status" value="1"/>
</dbReference>
<dbReference type="PROSITE" id="PS50943">
    <property type="entry name" value="HTH_CROC1"/>
    <property type="match status" value="1"/>
</dbReference>
<protein>
    <submittedName>
        <fullName evidence="2">Helix-turn-helix domain-containing protein</fullName>
    </submittedName>
</protein>
<dbReference type="InterPro" id="IPR001387">
    <property type="entry name" value="Cro/C1-type_HTH"/>
</dbReference>
<dbReference type="Proteomes" id="UP001139319">
    <property type="component" value="Unassembled WGS sequence"/>
</dbReference>
<accession>A0A9X2I5A5</accession>
<organism evidence="2 3">
    <name type="scientific">Gilvimarinus xylanilyticus</name>
    <dbReference type="NCBI Taxonomy" id="2944139"/>
    <lineage>
        <taxon>Bacteria</taxon>
        <taxon>Pseudomonadati</taxon>
        <taxon>Pseudomonadota</taxon>
        <taxon>Gammaproteobacteria</taxon>
        <taxon>Cellvibrionales</taxon>
        <taxon>Cellvibrionaceae</taxon>
        <taxon>Gilvimarinus</taxon>
    </lineage>
</organism>
<gene>
    <name evidence="2" type="ORF">M6D89_15030</name>
</gene>
<evidence type="ECO:0000259" key="1">
    <source>
        <dbReference type="PROSITE" id="PS50943"/>
    </source>
</evidence>
<sequence length="95" mass="10596">MPKNKLVAPEQESFIQGRNALLERINHGDISIGEAIRTMRELLGMTQTEYGDKVAKVSRKALSQLENNQGDPRLSTINRCCKAFGLEAGLVQKRL</sequence>
<dbReference type="AlphaFoldDB" id="A0A9X2I5A5"/>
<dbReference type="InterPro" id="IPR010982">
    <property type="entry name" value="Lambda_DNA-bd_dom_sf"/>
</dbReference>
<dbReference type="Pfam" id="PF01381">
    <property type="entry name" value="HTH_3"/>
    <property type="match status" value="1"/>
</dbReference>
<dbReference type="SMART" id="SM00530">
    <property type="entry name" value="HTH_XRE"/>
    <property type="match status" value="1"/>
</dbReference>
<evidence type="ECO:0000313" key="2">
    <source>
        <dbReference type="EMBL" id="MCP8900620.1"/>
    </source>
</evidence>
<dbReference type="RefSeq" id="WP_253968914.1">
    <property type="nucleotide sequence ID" value="NZ_JAMFTH010000006.1"/>
</dbReference>
<feature type="domain" description="HTH cro/C1-type" evidence="1">
    <location>
        <begin position="36"/>
        <end position="91"/>
    </location>
</feature>
<dbReference type="GO" id="GO:0003677">
    <property type="term" value="F:DNA binding"/>
    <property type="evidence" value="ECO:0007669"/>
    <property type="project" value="InterPro"/>
</dbReference>
<dbReference type="EMBL" id="JAMFTH010000006">
    <property type="protein sequence ID" value="MCP8900620.1"/>
    <property type="molecule type" value="Genomic_DNA"/>
</dbReference>
<keyword evidence="3" id="KW-1185">Reference proteome</keyword>
<dbReference type="SUPFAM" id="SSF47413">
    <property type="entry name" value="lambda repressor-like DNA-binding domains"/>
    <property type="match status" value="1"/>
</dbReference>